<dbReference type="GO" id="GO:0003871">
    <property type="term" value="F:5-methyltetrahydropteroyltriglutamate-homocysteine S-methyltransferase activity"/>
    <property type="evidence" value="ECO:0007669"/>
    <property type="project" value="UniProtKB-EC"/>
</dbReference>
<sequence>MWKTDLFPTQLVGSYVKPQWLANHDKVYQKEGTWWNVDKELLPAAIDDAVRLAIYDQNMAGMTFATDGEVRRQTFSGHFYNLQGIDQDNPAEFTNFHNDITEYLKMKQKATNVGADLQKEKESEPKQAHKVLFPAVRDKIRWPGPMVVSDIPFLKRYAANRSKITVIGPVTLSYRLVDTGIYPDQASLCFAIADALNQELKALAAAGVDLIQIDEPEVHFRYSQCQDFAVEAINRMVRDVDCLTSVHVCYGYSKNIALKEPSPIYPKAVSLIAESDIDAIHTEYAQPGHTPDFLQSVGNKLVAIGVLNLDPQGEVEEIEAIRKLVIDAMEVIPKERISLAPDCGMWFLERDFAFRKINSMCLAAQSLRNQFG</sequence>
<reference evidence="3" key="1">
    <citation type="submission" date="2016-01" db="EMBL/GenBank/DDBJ databases">
        <title>Complete genome sequence of Microbulbifer sp. CCB-MM1, a halophile isolated from Matang Mangrove Forest, Perak.</title>
        <authorList>
            <person name="Moh T.H."/>
            <person name="Dinesh B."/>
            <person name="Lau N.-S."/>
            <person name="Go F."/>
            <person name="Alexander Chong S.-C."/>
        </authorList>
    </citation>
    <scope>NUCLEOTIDE SEQUENCE [LARGE SCALE GENOMIC DNA]</scope>
    <source>
        <strain evidence="3">CCB-MM1</strain>
    </source>
</reference>
<dbReference type="STRING" id="1769779.AUP74_02887"/>
<protein>
    <submittedName>
        <fullName evidence="2">5-methyltetrahydropteroyltriglutamate--homocysteine methyltransferase</fullName>
        <ecNumber evidence="2">2.1.1.14</ecNumber>
    </submittedName>
</protein>
<dbReference type="PANTHER" id="PTHR43844:SF2">
    <property type="entry name" value="SYNTHASE, VITAMIN-B12 INDEPENDENT, PUTATIVE (AFU_ORTHOLOGUE AFUA_3G12060)-RELATED"/>
    <property type="match status" value="1"/>
</dbReference>
<evidence type="ECO:0000313" key="3">
    <source>
        <dbReference type="Proteomes" id="UP000095672"/>
    </source>
</evidence>
<organism evidence="2 3">
    <name type="scientific">Microbulbifer aggregans</name>
    <dbReference type="NCBI Taxonomy" id="1769779"/>
    <lineage>
        <taxon>Bacteria</taxon>
        <taxon>Pseudomonadati</taxon>
        <taxon>Pseudomonadota</taxon>
        <taxon>Gammaproteobacteria</taxon>
        <taxon>Cellvibrionales</taxon>
        <taxon>Microbulbiferaceae</taxon>
        <taxon>Microbulbifer</taxon>
    </lineage>
</organism>
<dbReference type="InterPro" id="IPR002629">
    <property type="entry name" value="Met_Synth_C/arc"/>
</dbReference>
<dbReference type="PATRIC" id="fig|1769779.3.peg.2862"/>
<dbReference type="SUPFAM" id="SSF51726">
    <property type="entry name" value="UROD/MetE-like"/>
    <property type="match status" value="1"/>
</dbReference>
<dbReference type="OrthoDB" id="244285at2"/>
<dbReference type="EMBL" id="CP014143">
    <property type="protein sequence ID" value="AOS98258.1"/>
    <property type="molecule type" value="Genomic_DNA"/>
</dbReference>
<name>A0A1C9WAU0_9GAMM</name>
<accession>A0A1C9WAU0</accession>
<evidence type="ECO:0000259" key="1">
    <source>
        <dbReference type="Pfam" id="PF01717"/>
    </source>
</evidence>
<dbReference type="CDD" id="cd03311">
    <property type="entry name" value="CIMS_C_terminal_like"/>
    <property type="match status" value="1"/>
</dbReference>
<keyword evidence="3" id="KW-1185">Reference proteome</keyword>
<feature type="domain" description="Cobalamin-independent methionine synthase MetE C-terminal/archaeal" evidence="1">
    <location>
        <begin position="135"/>
        <end position="365"/>
    </location>
</feature>
<dbReference type="KEGG" id="micc:AUP74_02887"/>
<dbReference type="GO" id="GO:0008270">
    <property type="term" value="F:zinc ion binding"/>
    <property type="evidence" value="ECO:0007669"/>
    <property type="project" value="InterPro"/>
</dbReference>
<keyword evidence="2" id="KW-0808">Transferase</keyword>
<gene>
    <name evidence="2" type="primary">metE</name>
    <name evidence="2" type="ORF">AUP74_02887</name>
</gene>
<evidence type="ECO:0000313" key="2">
    <source>
        <dbReference type="EMBL" id="AOS98258.1"/>
    </source>
</evidence>
<dbReference type="Gene3D" id="3.20.20.210">
    <property type="match status" value="1"/>
</dbReference>
<dbReference type="EC" id="2.1.1.14" evidence="2"/>
<dbReference type="GO" id="GO:0032259">
    <property type="term" value="P:methylation"/>
    <property type="evidence" value="ECO:0007669"/>
    <property type="project" value="UniProtKB-KW"/>
</dbReference>
<dbReference type="InterPro" id="IPR038071">
    <property type="entry name" value="UROD/MetE-like_sf"/>
</dbReference>
<dbReference type="GO" id="GO:0009086">
    <property type="term" value="P:methionine biosynthetic process"/>
    <property type="evidence" value="ECO:0007669"/>
    <property type="project" value="InterPro"/>
</dbReference>
<dbReference type="AlphaFoldDB" id="A0A1C9WAU0"/>
<proteinExistence type="predicted"/>
<dbReference type="PANTHER" id="PTHR43844">
    <property type="entry name" value="METHIONINE SYNTHASE"/>
    <property type="match status" value="1"/>
</dbReference>
<keyword evidence="2" id="KW-0489">Methyltransferase</keyword>
<dbReference type="Proteomes" id="UP000095672">
    <property type="component" value="Chromosome"/>
</dbReference>
<dbReference type="RefSeq" id="WP_069948139.1">
    <property type="nucleotide sequence ID" value="NZ_CP014143.1"/>
</dbReference>
<dbReference type="Pfam" id="PF01717">
    <property type="entry name" value="Meth_synt_2"/>
    <property type="match status" value="1"/>
</dbReference>